<evidence type="ECO:0000256" key="2">
    <source>
        <dbReference type="ARBA" id="ARBA00022737"/>
    </source>
</evidence>
<dbReference type="CDD" id="cd01449">
    <property type="entry name" value="TST_Repeat_2"/>
    <property type="match status" value="1"/>
</dbReference>
<dbReference type="InterPro" id="IPR001763">
    <property type="entry name" value="Rhodanese-like_dom"/>
</dbReference>
<feature type="domain" description="Rhodanese" evidence="3">
    <location>
        <begin position="168"/>
        <end position="280"/>
    </location>
</feature>
<dbReference type="PANTHER" id="PTHR11364">
    <property type="entry name" value="THIOSULFATE SULFERTANSFERASE"/>
    <property type="match status" value="1"/>
</dbReference>
<dbReference type="InterPro" id="IPR045078">
    <property type="entry name" value="TST/MPST-like"/>
</dbReference>
<dbReference type="EMBL" id="FOWR01000014">
    <property type="protein sequence ID" value="SFP44015.1"/>
    <property type="molecule type" value="Genomic_DNA"/>
</dbReference>
<dbReference type="SMART" id="SM00450">
    <property type="entry name" value="RHOD"/>
    <property type="match status" value="2"/>
</dbReference>
<feature type="domain" description="Rhodanese" evidence="3">
    <location>
        <begin position="19"/>
        <end position="137"/>
    </location>
</feature>
<dbReference type="STRING" id="1121869.SAMN03084138_02216"/>
<gene>
    <name evidence="4" type="ORF">SAMN03084138_02216</name>
</gene>
<organism evidence="4 5">
    <name type="scientific">Enterovibrio norvegicus DSM 15893</name>
    <dbReference type="NCBI Taxonomy" id="1121869"/>
    <lineage>
        <taxon>Bacteria</taxon>
        <taxon>Pseudomonadati</taxon>
        <taxon>Pseudomonadota</taxon>
        <taxon>Gammaproteobacteria</taxon>
        <taxon>Vibrionales</taxon>
        <taxon>Vibrionaceae</taxon>
        <taxon>Enterovibrio</taxon>
    </lineage>
</organism>
<accession>A0A1I5QCM8</accession>
<evidence type="ECO:0000259" key="3">
    <source>
        <dbReference type="PROSITE" id="PS50206"/>
    </source>
</evidence>
<keyword evidence="2" id="KW-0677">Repeat</keyword>
<proteinExistence type="predicted"/>
<sequence length="282" mass="30658">MSQNIDVIVNAEWLKAHISAPNVKTVDASWFMPGSQRNGAQEWKTKRIPGAVYFDFDGEIKDQTSSLPHMLPSTDVFAENVSKLGISNSDTVVVYDSAGIFSSPRVWWMFKVMGHQNVALLDGGLPAWESVGGDIDNTPPVQPQVTEYTACFQPERYIDRDALLAGITTNSLNVIDVRPFDRFSGGVAEPREGVRSGHMPNAVNLPFPSVMQEGFFKSSQELSQLLATVVSDALPNVTSCGSGVTACTVALASEHTIGKVIAVYDGSWTEWGGDHRLPIEVL</sequence>
<keyword evidence="4" id="KW-0670">Pyruvate</keyword>
<dbReference type="AlphaFoldDB" id="A0A1I5QCM8"/>
<dbReference type="GO" id="GO:0004792">
    <property type="term" value="F:thiosulfate-cyanide sulfurtransferase activity"/>
    <property type="evidence" value="ECO:0007669"/>
    <property type="project" value="TreeGrafter"/>
</dbReference>
<evidence type="ECO:0000313" key="4">
    <source>
        <dbReference type="EMBL" id="SFP44015.1"/>
    </source>
</evidence>
<evidence type="ECO:0000256" key="1">
    <source>
        <dbReference type="ARBA" id="ARBA00022679"/>
    </source>
</evidence>
<keyword evidence="1 4" id="KW-0808">Transferase</keyword>
<dbReference type="SUPFAM" id="SSF52821">
    <property type="entry name" value="Rhodanese/Cell cycle control phosphatase"/>
    <property type="match status" value="2"/>
</dbReference>
<evidence type="ECO:0000313" key="5">
    <source>
        <dbReference type="Proteomes" id="UP000182692"/>
    </source>
</evidence>
<reference evidence="4 5" key="1">
    <citation type="submission" date="2016-10" db="EMBL/GenBank/DDBJ databases">
        <authorList>
            <person name="de Groot N.N."/>
        </authorList>
    </citation>
    <scope>NUCLEOTIDE SEQUENCE [LARGE SCALE GENOMIC DNA]</scope>
    <source>
        <strain evidence="4 5">DSM 15893</strain>
    </source>
</reference>
<dbReference type="PANTHER" id="PTHR11364:SF27">
    <property type="entry name" value="SULFURTRANSFERASE"/>
    <property type="match status" value="1"/>
</dbReference>
<dbReference type="Pfam" id="PF00581">
    <property type="entry name" value="Rhodanese"/>
    <property type="match status" value="2"/>
</dbReference>
<dbReference type="OrthoDB" id="9781034at2"/>
<name>A0A1I5QCM8_9GAMM</name>
<dbReference type="GeneID" id="35871272"/>
<dbReference type="PROSITE" id="PS50206">
    <property type="entry name" value="RHODANESE_3"/>
    <property type="match status" value="2"/>
</dbReference>
<dbReference type="FunFam" id="3.40.250.10:FF:000015">
    <property type="entry name" value="Sulfurtransferase"/>
    <property type="match status" value="1"/>
</dbReference>
<dbReference type="InterPro" id="IPR036873">
    <property type="entry name" value="Rhodanese-like_dom_sf"/>
</dbReference>
<protein>
    <submittedName>
        <fullName evidence="4">Thiosulfate/3-mercaptopyruvate sulfurtransferase</fullName>
    </submittedName>
</protein>
<dbReference type="Proteomes" id="UP000182692">
    <property type="component" value="Unassembled WGS sequence"/>
</dbReference>
<dbReference type="CDD" id="cd01448">
    <property type="entry name" value="TST_Repeat_1"/>
    <property type="match status" value="1"/>
</dbReference>
<dbReference type="Gene3D" id="3.40.250.10">
    <property type="entry name" value="Rhodanese-like domain"/>
    <property type="match status" value="2"/>
</dbReference>
<dbReference type="RefSeq" id="WP_017011113.1">
    <property type="nucleotide sequence ID" value="NZ_FOWR01000014.1"/>
</dbReference>